<organism evidence="1 2">
    <name type="scientific">Ceutorhynchus assimilis</name>
    <name type="common">cabbage seed weevil</name>
    <dbReference type="NCBI Taxonomy" id="467358"/>
    <lineage>
        <taxon>Eukaryota</taxon>
        <taxon>Metazoa</taxon>
        <taxon>Ecdysozoa</taxon>
        <taxon>Arthropoda</taxon>
        <taxon>Hexapoda</taxon>
        <taxon>Insecta</taxon>
        <taxon>Pterygota</taxon>
        <taxon>Neoptera</taxon>
        <taxon>Endopterygota</taxon>
        <taxon>Coleoptera</taxon>
        <taxon>Polyphaga</taxon>
        <taxon>Cucujiformia</taxon>
        <taxon>Curculionidae</taxon>
        <taxon>Ceutorhynchinae</taxon>
        <taxon>Ceutorhynchus</taxon>
    </lineage>
</organism>
<keyword evidence="2" id="KW-1185">Reference proteome</keyword>
<dbReference type="PANTHER" id="PTHR10773:SF19">
    <property type="match status" value="1"/>
</dbReference>
<dbReference type="EMBL" id="OU892279">
    <property type="protein sequence ID" value="CAG9765951.1"/>
    <property type="molecule type" value="Genomic_DNA"/>
</dbReference>
<gene>
    <name evidence="1" type="ORF">CEUTPL_LOCUS6546</name>
</gene>
<sequence>MRLRCKGDTCKKLGRLCSTIEDSQRCQIFNSYYAVGDINRQREFIIYHTDVRDTKQKTSKSEVSRRQNTVRYFFTINNVRIPVCKTFFINTLDISDRVVRTALEKTSTLGLVDLDKRGGRKSEAIMARDIQIRYDIEKHIDRFPRMESHYCRASSSREYLHPDLSVSKMYFLHFQSLPENCPKPSLSTYQRVFKSKNLSFHNPKKDQCSLCVMYKTGDSSVKAKLEEKFNKHTAEKNAARQLKEKADEDNKLICASFDLQQVIYLPCSTFYDISNKDCFCYTWSEAESKRGSSEIATCVYNALQFYDSKGIKVASLYSDGCSGQNKNNIMATMLLYTVLHSTNLDEISLKFFETSHGQNEGDSVHSCISYAIKHSGNLFIPSQLYPVFKLARRKHPYNVCLLQYNDFLDFKTLAKELRVLTVRKTETGDPVKWTEIMELKVLKNHPQQIFFKTSHLSNDFKVLSLKRLGTSELRKVVPNRLNTQPNKMSEEKYSDLQSMCVGETPVIRLEEHKKFYRSLPH</sequence>
<dbReference type="OrthoDB" id="10068225at2759"/>
<proteinExistence type="predicted"/>
<reference evidence="1" key="1">
    <citation type="submission" date="2022-01" db="EMBL/GenBank/DDBJ databases">
        <authorList>
            <person name="King R."/>
        </authorList>
    </citation>
    <scope>NUCLEOTIDE SEQUENCE</scope>
</reference>
<evidence type="ECO:0000313" key="2">
    <source>
        <dbReference type="Proteomes" id="UP001152799"/>
    </source>
</evidence>
<name>A0A9N9QI17_9CUCU</name>
<dbReference type="Proteomes" id="UP001152799">
    <property type="component" value="Chromosome 3"/>
</dbReference>
<evidence type="ECO:0000313" key="1">
    <source>
        <dbReference type="EMBL" id="CAG9765951.1"/>
    </source>
</evidence>
<accession>A0A9N9QI17</accession>
<dbReference type="AlphaFoldDB" id="A0A9N9QI17"/>
<protein>
    <submittedName>
        <fullName evidence="1">Uncharacterized protein</fullName>
    </submittedName>
</protein>
<dbReference type="PANTHER" id="PTHR10773">
    <property type="entry name" value="DNA-DIRECTED RNA POLYMERASES I, II, AND III SUBUNIT RPABC2"/>
    <property type="match status" value="1"/>
</dbReference>